<feature type="chain" id="PRO_5040531312" description="Carboxylic ester hydrolase" evidence="3">
    <location>
        <begin position="22"/>
        <end position="524"/>
    </location>
</feature>
<protein>
    <recommendedName>
        <fullName evidence="3">Carboxylic ester hydrolase</fullName>
        <ecNumber evidence="3">3.1.1.-</ecNumber>
    </recommendedName>
</protein>
<evidence type="ECO:0000256" key="1">
    <source>
        <dbReference type="ARBA" id="ARBA00005964"/>
    </source>
</evidence>
<comment type="caution">
    <text evidence="5">The sequence shown here is derived from an EMBL/GenBank/DDBJ whole genome shotgun (WGS) entry which is preliminary data.</text>
</comment>
<evidence type="ECO:0000313" key="5">
    <source>
        <dbReference type="EMBL" id="KAF2433928.1"/>
    </source>
</evidence>
<sequence>MRVPFTLYLVGLSLQYLFVEGVPASRSRKDDGDDEDWIVGQPVKTSSGILIGQPAKIAPDVSEYLGVPYAQPPIGNLRFAAPKKFEGTGNITARAYVKFSDCPSSGFDIGSFTAGLTPEQVADLLARLNLPVAFNLLSAYGQLGNQFSEDCLTLNIWTKPQTGEEKKAVLVFIYGGGFESGATNNPFYYGQAFANKQDVVLVTLNYRTNVFGFPGIPGLEDVAQNPGLLDQRLAIEWVRDNIEAFGGDKSRITIFGQSAGGASVDLYSFAYKDDPIVNAMIAQSGTATAFFDPAPPDNLASFYNASAKLGCGNSTAGAAAAVACVRTKNTTDLLAATRVTDALASVLGSFGPTSDGKVVFSDYDKRGDKGDFIKKPLLVGNNDYEAGLFRLYALAAGRNFTDLEYCLFNADIFTCPAARAAEYRTSNNVDVYRYRYYGEFYNLRLTSNPSSGTWHGGELPILFQQTAYSGVADTAEETSISNYLQKAWSDFAKDPKSFKKAPYNFPTYNSLGRRMPFNSPLKFP</sequence>
<dbReference type="Pfam" id="PF00135">
    <property type="entry name" value="COesterase"/>
    <property type="match status" value="2"/>
</dbReference>
<comment type="similarity">
    <text evidence="1 3">Belongs to the type-B carboxylesterase/lipase family.</text>
</comment>
<feature type="domain" description="Carboxylesterase type B" evidence="4">
    <location>
        <begin position="409"/>
        <end position="497"/>
    </location>
</feature>
<evidence type="ECO:0000256" key="3">
    <source>
        <dbReference type="RuleBase" id="RU361235"/>
    </source>
</evidence>
<organism evidence="5 6">
    <name type="scientific">Tothia fuscella</name>
    <dbReference type="NCBI Taxonomy" id="1048955"/>
    <lineage>
        <taxon>Eukaryota</taxon>
        <taxon>Fungi</taxon>
        <taxon>Dikarya</taxon>
        <taxon>Ascomycota</taxon>
        <taxon>Pezizomycotina</taxon>
        <taxon>Dothideomycetes</taxon>
        <taxon>Pleosporomycetidae</taxon>
        <taxon>Venturiales</taxon>
        <taxon>Cylindrosympodiaceae</taxon>
        <taxon>Tothia</taxon>
    </lineage>
</organism>
<dbReference type="InterPro" id="IPR019826">
    <property type="entry name" value="Carboxylesterase_B_AS"/>
</dbReference>
<name>A0A9P4U2E5_9PEZI</name>
<dbReference type="InterPro" id="IPR002018">
    <property type="entry name" value="CarbesteraseB"/>
</dbReference>
<dbReference type="InterPro" id="IPR029058">
    <property type="entry name" value="AB_hydrolase_fold"/>
</dbReference>
<dbReference type="EC" id="3.1.1.-" evidence="3"/>
<dbReference type="GO" id="GO:0052689">
    <property type="term" value="F:carboxylic ester hydrolase activity"/>
    <property type="evidence" value="ECO:0007669"/>
    <property type="project" value="TreeGrafter"/>
</dbReference>
<keyword evidence="2 3" id="KW-0378">Hydrolase</keyword>
<keyword evidence="6" id="KW-1185">Reference proteome</keyword>
<dbReference type="SUPFAM" id="SSF53474">
    <property type="entry name" value="alpha/beta-Hydrolases"/>
    <property type="match status" value="1"/>
</dbReference>
<dbReference type="PANTHER" id="PTHR43918">
    <property type="entry name" value="ACETYLCHOLINESTERASE"/>
    <property type="match status" value="1"/>
</dbReference>
<keyword evidence="3" id="KW-0732">Signal</keyword>
<proteinExistence type="inferred from homology"/>
<dbReference type="Proteomes" id="UP000800235">
    <property type="component" value="Unassembled WGS sequence"/>
</dbReference>
<dbReference type="Gene3D" id="3.40.50.1820">
    <property type="entry name" value="alpha/beta hydrolase"/>
    <property type="match status" value="2"/>
</dbReference>
<evidence type="ECO:0000256" key="2">
    <source>
        <dbReference type="ARBA" id="ARBA00022801"/>
    </source>
</evidence>
<dbReference type="EMBL" id="MU007018">
    <property type="protein sequence ID" value="KAF2433928.1"/>
    <property type="molecule type" value="Genomic_DNA"/>
</dbReference>
<dbReference type="InterPro" id="IPR050654">
    <property type="entry name" value="AChE-related_enzymes"/>
</dbReference>
<feature type="domain" description="Carboxylesterase type B" evidence="4">
    <location>
        <begin position="43"/>
        <end position="395"/>
    </location>
</feature>
<dbReference type="PANTHER" id="PTHR43918:SF4">
    <property type="entry name" value="CARBOXYLIC ESTER HYDROLASE"/>
    <property type="match status" value="1"/>
</dbReference>
<evidence type="ECO:0000313" key="6">
    <source>
        <dbReference type="Proteomes" id="UP000800235"/>
    </source>
</evidence>
<dbReference type="OrthoDB" id="408631at2759"/>
<gene>
    <name evidence="5" type="ORF">EJ08DRAFT_582963</name>
</gene>
<reference evidence="5" key="1">
    <citation type="journal article" date="2020" name="Stud. Mycol.">
        <title>101 Dothideomycetes genomes: a test case for predicting lifestyles and emergence of pathogens.</title>
        <authorList>
            <person name="Haridas S."/>
            <person name="Albert R."/>
            <person name="Binder M."/>
            <person name="Bloem J."/>
            <person name="Labutti K."/>
            <person name="Salamov A."/>
            <person name="Andreopoulos B."/>
            <person name="Baker S."/>
            <person name="Barry K."/>
            <person name="Bills G."/>
            <person name="Bluhm B."/>
            <person name="Cannon C."/>
            <person name="Castanera R."/>
            <person name="Culley D."/>
            <person name="Daum C."/>
            <person name="Ezra D."/>
            <person name="Gonzalez J."/>
            <person name="Henrissat B."/>
            <person name="Kuo A."/>
            <person name="Liang C."/>
            <person name="Lipzen A."/>
            <person name="Lutzoni F."/>
            <person name="Magnuson J."/>
            <person name="Mondo S."/>
            <person name="Nolan M."/>
            <person name="Ohm R."/>
            <person name="Pangilinan J."/>
            <person name="Park H.-J."/>
            <person name="Ramirez L."/>
            <person name="Alfaro M."/>
            <person name="Sun H."/>
            <person name="Tritt A."/>
            <person name="Yoshinaga Y."/>
            <person name="Zwiers L.-H."/>
            <person name="Turgeon B."/>
            <person name="Goodwin S."/>
            <person name="Spatafora J."/>
            <person name="Crous P."/>
            <person name="Grigoriev I."/>
        </authorList>
    </citation>
    <scope>NUCLEOTIDE SEQUENCE</scope>
    <source>
        <strain evidence="5">CBS 130266</strain>
    </source>
</reference>
<accession>A0A9P4U2E5</accession>
<feature type="signal peptide" evidence="3">
    <location>
        <begin position="1"/>
        <end position="21"/>
    </location>
</feature>
<evidence type="ECO:0000259" key="4">
    <source>
        <dbReference type="Pfam" id="PF00135"/>
    </source>
</evidence>
<dbReference type="AlphaFoldDB" id="A0A9P4U2E5"/>
<dbReference type="PROSITE" id="PS00122">
    <property type="entry name" value="CARBOXYLESTERASE_B_1"/>
    <property type="match status" value="1"/>
</dbReference>